<evidence type="ECO:0000313" key="8">
    <source>
        <dbReference type="Proteomes" id="UP000282551"/>
    </source>
</evidence>
<protein>
    <recommendedName>
        <fullName evidence="3 6">Glutaminase</fullName>
        <ecNumber evidence="3 6">3.5.1.2</ecNumber>
    </recommendedName>
</protein>
<dbReference type="Gene3D" id="3.40.710.10">
    <property type="entry name" value="DD-peptidase/beta-lactamase superfamily"/>
    <property type="match status" value="1"/>
</dbReference>
<dbReference type="InterPro" id="IPR015868">
    <property type="entry name" value="Glutaminase"/>
</dbReference>
<dbReference type="SUPFAM" id="SSF56601">
    <property type="entry name" value="beta-lactamase/transpeptidase-like"/>
    <property type="match status" value="1"/>
</dbReference>
<keyword evidence="8" id="KW-1185">Reference proteome</keyword>
<evidence type="ECO:0000256" key="5">
    <source>
        <dbReference type="ARBA" id="ARBA00049534"/>
    </source>
</evidence>
<dbReference type="Pfam" id="PF04960">
    <property type="entry name" value="Glutaminase"/>
    <property type="match status" value="1"/>
</dbReference>
<dbReference type="InterPro" id="IPR012338">
    <property type="entry name" value="Beta-lactam/transpept-like"/>
</dbReference>
<proteinExistence type="inferred from homology"/>
<dbReference type="HAMAP" id="MF_00313">
    <property type="entry name" value="Glutaminase"/>
    <property type="match status" value="1"/>
</dbReference>
<evidence type="ECO:0000256" key="6">
    <source>
        <dbReference type="HAMAP-Rule" id="MF_00313"/>
    </source>
</evidence>
<organism evidence="7 8">
    <name type="scientific">Mycolicibacterium chitae</name>
    <name type="common">Mycobacterium chitae</name>
    <dbReference type="NCBI Taxonomy" id="1792"/>
    <lineage>
        <taxon>Bacteria</taxon>
        <taxon>Bacillati</taxon>
        <taxon>Actinomycetota</taxon>
        <taxon>Actinomycetes</taxon>
        <taxon>Mycobacteriales</taxon>
        <taxon>Mycobacteriaceae</taxon>
        <taxon>Mycolicibacterium</taxon>
    </lineage>
</organism>
<evidence type="ECO:0000256" key="4">
    <source>
        <dbReference type="ARBA" id="ARBA00022801"/>
    </source>
</evidence>
<feature type="binding site" evidence="6">
    <location>
        <position position="161"/>
    </location>
    <ligand>
        <name>substrate</name>
    </ligand>
</feature>
<feature type="binding site" evidence="6">
    <location>
        <position position="261"/>
    </location>
    <ligand>
        <name>substrate</name>
    </ligand>
</feature>
<reference evidence="7 8" key="1">
    <citation type="submission" date="2018-12" db="EMBL/GenBank/DDBJ databases">
        <authorList>
            <consortium name="Pathogen Informatics"/>
        </authorList>
    </citation>
    <scope>NUCLEOTIDE SEQUENCE [LARGE SCALE GENOMIC DNA]</scope>
    <source>
        <strain evidence="7 8">NCTC10485</strain>
    </source>
</reference>
<dbReference type="GO" id="GO:0004359">
    <property type="term" value="F:glutaminase activity"/>
    <property type="evidence" value="ECO:0007669"/>
    <property type="project" value="UniProtKB-UniRule"/>
</dbReference>
<dbReference type="EMBL" id="LR134355">
    <property type="protein sequence ID" value="VEG49916.1"/>
    <property type="molecule type" value="Genomic_DNA"/>
</dbReference>
<evidence type="ECO:0000256" key="2">
    <source>
        <dbReference type="ARBA" id="ARBA00011881"/>
    </source>
</evidence>
<accession>A0A3S4T3H8</accession>
<feature type="binding site" evidence="6">
    <location>
        <position position="192"/>
    </location>
    <ligand>
        <name>substrate</name>
    </ligand>
</feature>
<name>A0A3S4T3H8_MYCCI</name>
<evidence type="ECO:0000313" key="7">
    <source>
        <dbReference type="EMBL" id="VEG49916.1"/>
    </source>
</evidence>
<comment type="similarity">
    <text evidence="1 6">Belongs to the glutaminase family.</text>
</comment>
<keyword evidence="6" id="KW-0007">Acetylation</keyword>
<dbReference type="PANTHER" id="PTHR12544">
    <property type="entry name" value="GLUTAMINASE"/>
    <property type="match status" value="1"/>
</dbReference>
<evidence type="ECO:0000256" key="1">
    <source>
        <dbReference type="ARBA" id="ARBA00011076"/>
    </source>
</evidence>
<dbReference type="AlphaFoldDB" id="A0A3S4T3H8"/>
<feature type="binding site" evidence="6">
    <location>
        <position position="243"/>
    </location>
    <ligand>
        <name>substrate</name>
    </ligand>
</feature>
<feature type="binding site" evidence="6">
    <location>
        <position position="65"/>
    </location>
    <ligand>
        <name>substrate</name>
    </ligand>
</feature>
<dbReference type="RefSeq" id="WP_126335528.1">
    <property type="nucleotide sequence ID" value="NZ_AP022604.1"/>
</dbReference>
<comment type="subunit">
    <text evidence="2 6">Homotetramer.</text>
</comment>
<keyword evidence="4 6" id="KW-0378">Hydrolase</keyword>
<comment type="catalytic activity">
    <reaction evidence="5 6">
        <text>L-glutamine + H2O = L-glutamate + NH4(+)</text>
        <dbReference type="Rhea" id="RHEA:15889"/>
        <dbReference type="ChEBI" id="CHEBI:15377"/>
        <dbReference type="ChEBI" id="CHEBI:28938"/>
        <dbReference type="ChEBI" id="CHEBI:29985"/>
        <dbReference type="ChEBI" id="CHEBI:58359"/>
        <dbReference type="EC" id="3.5.1.2"/>
    </reaction>
</comment>
<gene>
    <name evidence="6 7" type="primary">glsA</name>
    <name evidence="7" type="ORF">NCTC10485_04230</name>
</gene>
<feature type="binding site" evidence="6">
    <location>
        <position position="116"/>
    </location>
    <ligand>
        <name>substrate</name>
    </ligand>
</feature>
<dbReference type="OrthoDB" id="9788822at2"/>
<dbReference type="NCBIfam" id="TIGR03814">
    <property type="entry name" value="Gln_ase"/>
    <property type="match status" value="1"/>
</dbReference>
<dbReference type="PANTHER" id="PTHR12544:SF29">
    <property type="entry name" value="GLUTAMINASE"/>
    <property type="match status" value="1"/>
</dbReference>
<dbReference type="GO" id="GO:0006543">
    <property type="term" value="P:L-glutamine catabolic process"/>
    <property type="evidence" value="ECO:0007669"/>
    <property type="project" value="TreeGrafter"/>
</dbReference>
<dbReference type="EC" id="3.5.1.2" evidence="3 6"/>
<dbReference type="Proteomes" id="UP000282551">
    <property type="component" value="Chromosome"/>
</dbReference>
<sequence>MTVIAQNWLAPLVDEVRPHLAGGAVSTYLPELRRAPADELAVAVDLGDGNVLTAGNLHARFTVQSVVKVFTLLLALHYRGEEHVFARVGRDQGIGSYNSLETFIRGSGVPVNPFVNAGALVVVDMLPGDRPQGRVAELLEFLRALTGNPTIAVNEAVARSELALSDRNRALGYFLRSQRLVSCDVEELLWAYCQMCAVEVDVVDLAHAGRVLADGADVHLGGRLLQAWHVRLVRRLMLFSGMYEASGRYATEVGIPAKCGVSGAMIGVVPRRAGVGIYGPALDESANSIGGLRLMRLLALTLEIE</sequence>
<feature type="binding site" evidence="6">
    <location>
        <position position="168"/>
    </location>
    <ligand>
        <name>substrate</name>
    </ligand>
</feature>
<evidence type="ECO:0000256" key="3">
    <source>
        <dbReference type="ARBA" id="ARBA00012918"/>
    </source>
</evidence>
<dbReference type="GO" id="GO:0006537">
    <property type="term" value="P:glutamate biosynthetic process"/>
    <property type="evidence" value="ECO:0007669"/>
    <property type="project" value="TreeGrafter"/>
</dbReference>